<reference evidence="1" key="1">
    <citation type="submission" date="2021-05" db="EMBL/GenBank/DDBJ databases">
        <authorList>
            <person name="Scholz U."/>
            <person name="Mascher M."/>
            <person name="Fiebig A."/>
        </authorList>
    </citation>
    <scope>NUCLEOTIDE SEQUENCE [LARGE SCALE GENOMIC DNA]</scope>
</reference>
<name>A0ACD5W6Q9_AVESA</name>
<accession>A0ACD5W6Q9</accession>
<sequence length="540" mass="60278">MATNVGESTGGSSSVVGNSGTCFQCNICFELPLEPIVTLCGHLFCWPCLDKWLHIHSHSPKCPVCKAVVEEDKLVPLYGSGKVRVDPRSKNNVPSGAADITHRLTGQRLAMSPQADPNRRPLIRMKRKRRRPEDGDTSTGNTRSDHPPPLEVGNQQIPVKGVARSIYVVVSIWDTRPVYSLYKVDYPYHSCSQTPTLKMQRRLHPVASLEMEGGKTFMSMQTRRRKWILVVGGRDSTIIFDTDKEEVIHGPNLLNAKDSPKLVAVEDKVYALSTCPKVRGKQDFEPWFEVLDLSGARVVDGCLVDCSWKEVPSPPCFPCQLTAHEFFHPPMVIVQSYVVAGSYILLSLRSNQHATYAFDTISAKWHKVHGSKSLPFIGRPTAQQHGGIANLYLGESAQGNERWWSRARQGDPAIISAYAIKLGSCEKEDIELSITEFPIKSSQTCNDVTGFHYSSLGMGIFCSLDWKSRVRRSWDDDILKVHFSKKATITLKTYQMEDNSLQEDEPVKKIAISEQPEQAFKIRTKSGGVARAAFLAVFNT</sequence>
<reference evidence="1" key="2">
    <citation type="submission" date="2025-09" db="UniProtKB">
        <authorList>
            <consortium name="EnsemblPlants"/>
        </authorList>
    </citation>
    <scope>IDENTIFICATION</scope>
</reference>
<evidence type="ECO:0000313" key="1">
    <source>
        <dbReference type="EnsemblPlants" id="AVESA.00010b.r2.4AG0585260.1.CDS.1"/>
    </source>
</evidence>
<protein>
    <submittedName>
        <fullName evidence="1">Uncharacterized protein</fullName>
    </submittedName>
</protein>
<dbReference type="EnsemblPlants" id="AVESA.00010b.r2.4AG0585260.1">
    <property type="protein sequence ID" value="AVESA.00010b.r2.4AG0585260.1.CDS.1"/>
    <property type="gene ID" value="AVESA.00010b.r2.4AG0585260"/>
</dbReference>
<keyword evidence="2" id="KW-1185">Reference proteome</keyword>
<proteinExistence type="predicted"/>
<organism evidence="1 2">
    <name type="scientific">Avena sativa</name>
    <name type="common">Oat</name>
    <dbReference type="NCBI Taxonomy" id="4498"/>
    <lineage>
        <taxon>Eukaryota</taxon>
        <taxon>Viridiplantae</taxon>
        <taxon>Streptophyta</taxon>
        <taxon>Embryophyta</taxon>
        <taxon>Tracheophyta</taxon>
        <taxon>Spermatophyta</taxon>
        <taxon>Magnoliopsida</taxon>
        <taxon>Liliopsida</taxon>
        <taxon>Poales</taxon>
        <taxon>Poaceae</taxon>
        <taxon>BOP clade</taxon>
        <taxon>Pooideae</taxon>
        <taxon>Poodae</taxon>
        <taxon>Poeae</taxon>
        <taxon>Poeae Chloroplast Group 1 (Aveneae type)</taxon>
        <taxon>Aveninae</taxon>
        <taxon>Avena</taxon>
    </lineage>
</organism>
<dbReference type="Proteomes" id="UP001732700">
    <property type="component" value="Chromosome 4A"/>
</dbReference>
<evidence type="ECO:0000313" key="2">
    <source>
        <dbReference type="Proteomes" id="UP001732700"/>
    </source>
</evidence>